<dbReference type="AlphaFoldDB" id="A0A0D8XJV7"/>
<dbReference type="SUPFAM" id="SSF51735">
    <property type="entry name" value="NAD(P)-binding Rossmann-fold domains"/>
    <property type="match status" value="1"/>
</dbReference>
<reference evidence="2" key="2">
    <citation type="journal article" date="2016" name="Sci. Rep.">
        <title>Dictyocaulus viviparus genome, variome and transcriptome elucidate lungworm biology and support future intervention.</title>
        <authorList>
            <person name="McNulty S.N."/>
            <person name="Strube C."/>
            <person name="Rosa B.A."/>
            <person name="Martin J.C."/>
            <person name="Tyagi R."/>
            <person name="Choi Y.J."/>
            <person name="Wang Q."/>
            <person name="Hallsworth Pepin K."/>
            <person name="Zhang X."/>
            <person name="Ozersky P."/>
            <person name="Wilson R.K."/>
            <person name="Sternberg P.W."/>
            <person name="Gasser R.B."/>
            <person name="Mitreva M."/>
        </authorList>
    </citation>
    <scope>NUCLEOTIDE SEQUENCE [LARGE SCALE GENOMIC DNA]</scope>
    <source>
        <strain evidence="2">HannoverDv2000</strain>
    </source>
</reference>
<reference evidence="1 2" key="1">
    <citation type="submission" date="2013-11" db="EMBL/GenBank/DDBJ databases">
        <title>Draft genome of the bovine lungworm Dictyocaulus viviparus.</title>
        <authorList>
            <person name="Mitreva M."/>
        </authorList>
    </citation>
    <scope>NUCLEOTIDE SEQUENCE [LARGE SCALE GENOMIC DNA]</scope>
    <source>
        <strain evidence="1 2">HannoverDv2000</strain>
    </source>
</reference>
<keyword evidence="2" id="KW-1185">Reference proteome</keyword>
<name>A0A0D8XJV7_DICVI</name>
<gene>
    <name evidence="1" type="ORF">DICVIV_09097</name>
</gene>
<accession>A0A0D8XJV7</accession>
<dbReference type="Gene3D" id="3.40.50.720">
    <property type="entry name" value="NAD(P)-binding Rossmann-like Domain"/>
    <property type="match status" value="1"/>
</dbReference>
<sequence length="75" mass="8179">MSSMSITGKRVLTVVSGASRGIGKEIALQMSRRVSSNSVFLLTARTETSLLQIKQDILNSHHTERSGSGLLRKNH</sequence>
<dbReference type="OrthoDB" id="5797199at2759"/>
<dbReference type="EMBL" id="KN716442">
    <property type="protein sequence ID" value="KJH44875.1"/>
    <property type="molecule type" value="Genomic_DNA"/>
</dbReference>
<evidence type="ECO:0000313" key="1">
    <source>
        <dbReference type="EMBL" id="KJH44875.1"/>
    </source>
</evidence>
<dbReference type="InterPro" id="IPR036291">
    <property type="entry name" value="NAD(P)-bd_dom_sf"/>
</dbReference>
<dbReference type="Proteomes" id="UP000053766">
    <property type="component" value="Unassembled WGS sequence"/>
</dbReference>
<proteinExistence type="predicted"/>
<evidence type="ECO:0000313" key="2">
    <source>
        <dbReference type="Proteomes" id="UP000053766"/>
    </source>
</evidence>
<organism evidence="1 2">
    <name type="scientific">Dictyocaulus viviparus</name>
    <name type="common">Bovine lungworm</name>
    <dbReference type="NCBI Taxonomy" id="29172"/>
    <lineage>
        <taxon>Eukaryota</taxon>
        <taxon>Metazoa</taxon>
        <taxon>Ecdysozoa</taxon>
        <taxon>Nematoda</taxon>
        <taxon>Chromadorea</taxon>
        <taxon>Rhabditida</taxon>
        <taxon>Rhabditina</taxon>
        <taxon>Rhabditomorpha</taxon>
        <taxon>Strongyloidea</taxon>
        <taxon>Metastrongylidae</taxon>
        <taxon>Dictyocaulus</taxon>
    </lineage>
</organism>
<protein>
    <submittedName>
        <fullName evidence="1">Uncharacterized protein</fullName>
    </submittedName>
</protein>